<dbReference type="EMBL" id="JALLBG020000049">
    <property type="protein sequence ID" value="KAL3769891.1"/>
    <property type="molecule type" value="Genomic_DNA"/>
</dbReference>
<evidence type="ECO:0000256" key="9">
    <source>
        <dbReference type="SAM" id="MobiDB-lite"/>
    </source>
</evidence>
<evidence type="ECO:0000256" key="2">
    <source>
        <dbReference type="ARBA" id="ARBA00022670"/>
    </source>
</evidence>
<dbReference type="PANTHER" id="PTHR43806:SF11">
    <property type="entry name" value="CEREVISIN-RELATED"/>
    <property type="match status" value="1"/>
</dbReference>
<dbReference type="InterPro" id="IPR037045">
    <property type="entry name" value="S8pro/Inhibitor_I9_sf"/>
</dbReference>
<dbReference type="AlphaFoldDB" id="A0ABD3N1B2"/>
<dbReference type="PROSITE" id="PS51892">
    <property type="entry name" value="SUBTILASE"/>
    <property type="match status" value="1"/>
</dbReference>
<dbReference type="InterPro" id="IPR000209">
    <property type="entry name" value="Peptidase_S8/S53_dom"/>
</dbReference>
<evidence type="ECO:0000313" key="12">
    <source>
        <dbReference type="EMBL" id="KAL3769891.1"/>
    </source>
</evidence>
<feature type="active site" description="Charge relay system" evidence="7">
    <location>
        <position position="376"/>
    </location>
</feature>
<dbReference type="Proteomes" id="UP001530293">
    <property type="component" value="Unassembled WGS sequence"/>
</dbReference>
<evidence type="ECO:0000256" key="10">
    <source>
        <dbReference type="SAM" id="SignalP"/>
    </source>
</evidence>
<organism evidence="12 13">
    <name type="scientific">Discostella pseudostelligera</name>
    <dbReference type="NCBI Taxonomy" id="259834"/>
    <lineage>
        <taxon>Eukaryota</taxon>
        <taxon>Sar</taxon>
        <taxon>Stramenopiles</taxon>
        <taxon>Ochrophyta</taxon>
        <taxon>Bacillariophyta</taxon>
        <taxon>Coscinodiscophyceae</taxon>
        <taxon>Thalassiosirophycidae</taxon>
        <taxon>Stephanodiscales</taxon>
        <taxon>Stephanodiscaceae</taxon>
        <taxon>Discostella</taxon>
    </lineage>
</organism>
<evidence type="ECO:0000256" key="6">
    <source>
        <dbReference type="ARBA" id="ARBA00023619"/>
    </source>
</evidence>
<reference evidence="12 13" key="1">
    <citation type="submission" date="2024-10" db="EMBL/GenBank/DDBJ databases">
        <title>Updated reference genomes for cyclostephanoid diatoms.</title>
        <authorList>
            <person name="Roberts W.R."/>
            <person name="Alverson A.J."/>
        </authorList>
    </citation>
    <scope>NUCLEOTIDE SEQUENCE [LARGE SCALE GENOMIC DNA]</scope>
    <source>
        <strain evidence="12 13">AJA232-27</strain>
    </source>
</reference>
<dbReference type="GO" id="GO:0006508">
    <property type="term" value="P:proteolysis"/>
    <property type="evidence" value="ECO:0007669"/>
    <property type="project" value="UniProtKB-KW"/>
</dbReference>
<comment type="similarity">
    <text evidence="1 7 8">Belongs to the peptidase S8 family.</text>
</comment>
<feature type="compositionally biased region" description="Low complexity" evidence="9">
    <location>
        <begin position="617"/>
        <end position="641"/>
    </location>
</feature>
<dbReference type="PRINTS" id="PR00723">
    <property type="entry name" value="SUBTILISIN"/>
</dbReference>
<dbReference type="InterPro" id="IPR023827">
    <property type="entry name" value="Peptidase_S8_Asp-AS"/>
</dbReference>
<name>A0ABD3N1B2_9STRA</name>
<evidence type="ECO:0000259" key="11">
    <source>
        <dbReference type="Pfam" id="PF00082"/>
    </source>
</evidence>
<dbReference type="Pfam" id="PF00082">
    <property type="entry name" value="Peptidase_S8"/>
    <property type="match status" value="1"/>
</dbReference>
<feature type="region of interest" description="Disordered" evidence="9">
    <location>
        <begin position="555"/>
        <end position="672"/>
    </location>
</feature>
<keyword evidence="13" id="KW-1185">Reference proteome</keyword>
<feature type="chain" id="PRO_5044830236" description="subtilisin" evidence="10">
    <location>
        <begin position="31"/>
        <end position="672"/>
    </location>
</feature>
<dbReference type="InterPro" id="IPR036852">
    <property type="entry name" value="Peptidase_S8/S53_dom_sf"/>
</dbReference>
<feature type="compositionally biased region" description="Low complexity" evidence="9">
    <location>
        <begin position="575"/>
        <end position="587"/>
    </location>
</feature>
<dbReference type="CDD" id="cd04077">
    <property type="entry name" value="Peptidases_S8_PCSK9_ProteinaseK_like"/>
    <property type="match status" value="1"/>
</dbReference>
<sequence>MMLSSHLSHNHLLSIFAIVVTAVQKDAAAANPVDQKNGLRRLTPSVNKETTYIVSFADKEIAPAKQCAALAKSTGGKIRHVFDHVLNGCSLTYPGVQAHVAVTALNDSPATNVVEINQQVFLAYQSEQENNIFESTSQMMQVNAAVEAAPSWGLDRINQCALPLDNVVTKQDASGVKVFVIDTGIYAQHEEFANGAIGPDDCHFSIFPGENALTDGHGHGTHVAGTTCGAQFGVSSNCQLCSVKVMNVNGGGTMSDIIAGINHVVAKCTGASGALCVANMSLVSMGYNEIFNMAVTNAVTKGVVMVVAAGNDNQDACSYSPASATSAITVGSTTIDDVRSSFSNWGSCIDIYAPGTDITSSWYTSPTAAATYSGTSMASPHVTGIAAAIRSANPSFNPAQVRDAIVNSAVVLPTSGINIATIDDISCTRPPTSAPTPCTNGMDIEIRVKTDYYPTETGWTLTNKCSGTVISSIPKYTNYVTMHSHTMLCQPAGEYVFTITDRQNDGICCRYGSGSYEVLVNGSIVRSGGTFRSLESTTFGICSAASVLITEPPTSYPTSVQPTNLPTSEQPTGFPTTTELPTSIPTTNSPTVQPTTELPTNLPTTKAPTGQPTTKAPTRSPSTRIPTRSPSTRYPTGSPTRIPSRNPTRAPTQKPTTRAPVKRAPTRKPIRR</sequence>
<evidence type="ECO:0000256" key="5">
    <source>
        <dbReference type="ARBA" id="ARBA00023529"/>
    </source>
</evidence>
<dbReference type="InterPro" id="IPR034193">
    <property type="entry name" value="PCSK9_ProteinaseK-like"/>
</dbReference>
<dbReference type="PROSITE" id="PS00136">
    <property type="entry name" value="SUBTILASE_ASP"/>
    <property type="match status" value="1"/>
</dbReference>
<gene>
    <name evidence="12" type="ORF">ACHAWU_007097</name>
</gene>
<evidence type="ECO:0000313" key="13">
    <source>
        <dbReference type="Proteomes" id="UP001530293"/>
    </source>
</evidence>
<comment type="caution">
    <text evidence="12">The sequence shown here is derived from an EMBL/GenBank/DDBJ whole genome shotgun (WGS) entry which is preliminary data.</text>
</comment>
<feature type="signal peptide" evidence="10">
    <location>
        <begin position="1"/>
        <end position="30"/>
    </location>
</feature>
<accession>A0ABD3N1B2</accession>
<dbReference type="SUPFAM" id="SSF52743">
    <property type="entry name" value="Subtilisin-like"/>
    <property type="match status" value="1"/>
</dbReference>
<protein>
    <recommendedName>
        <fullName evidence="6">subtilisin</fullName>
        <ecNumber evidence="6">3.4.21.62</ecNumber>
    </recommendedName>
</protein>
<feature type="active site" description="Charge relay system" evidence="7">
    <location>
        <position position="219"/>
    </location>
</feature>
<evidence type="ECO:0000256" key="8">
    <source>
        <dbReference type="RuleBase" id="RU003355"/>
    </source>
</evidence>
<comment type="catalytic activity">
    <reaction evidence="5">
        <text>Hydrolysis of proteins with broad specificity for peptide bonds, and a preference for a large uncharged residue in P1. Hydrolyzes peptide amides.</text>
        <dbReference type="EC" id="3.4.21.62"/>
    </reaction>
</comment>
<dbReference type="PROSITE" id="PS00138">
    <property type="entry name" value="SUBTILASE_SER"/>
    <property type="match status" value="1"/>
</dbReference>
<keyword evidence="3 7" id="KW-0378">Hydrolase</keyword>
<dbReference type="InterPro" id="IPR023828">
    <property type="entry name" value="Peptidase_S8_Ser-AS"/>
</dbReference>
<dbReference type="FunFam" id="3.40.50.200:FF:000014">
    <property type="entry name" value="Proteinase K"/>
    <property type="match status" value="1"/>
</dbReference>
<feature type="compositionally biased region" description="Low complexity" evidence="9">
    <location>
        <begin position="594"/>
        <end position="605"/>
    </location>
</feature>
<feature type="compositionally biased region" description="Polar residues" evidence="9">
    <location>
        <begin position="555"/>
        <end position="574"/>
    </location>
</feature>
<dbReference type="PANTHER" id="PTHR43806">
    <property type="entry name" value="PEPTIDASE S8"/>
    <property type="match status" value="1"/>
</dbReference>
<evidence type="ECO:0000256" key="7">
    <source>
        <dbReference type="PROSITE-ProRule" id="PRU01240"/>
    </source>
</evidence>
<dbReference type="InterPro" id="IPR015500">
    <property type="entry name" value="Peptidase_S8_subtilisin-rel"/>
</dbReference>
<feature type="compositionally biased region" description="Polar residues" evidence="9">
    <location>
        <begin position="606"/>
        <end position="616"/>
    </location>
</feature>
<feature type="domain" description="Peptidase S8/S53" evidence="11">
    <location>
        <begin position="174"/>
        <end position="409"/>
    </location>
</feature>
<keyword evidence="2 7" id="KW-0645">Protease</keyword>
<dbReference type="GO" id="GO:0004252">
    <property type="term" value="F:serine-type endopeptidase activity"/>
    <property type="evidence" value="ECO:0007669"/>
    <property type="project" value="UniProtKB-UniRule"/>
</dbReference>
<evidence type="ECO:0000256" key="4">
    <source>
        <dbReference type="ARBA" id="ARBA00022825"/>
    </source>
</evidence>
<evidence type="ECO:0000256" key="1">
    <source>
        <dbReference type="ARBA" id="ARBA00011073"/>
    </source>
</evidence>
<dbReference type="EC" id="3.4.21.62" evidence="6"/>
<proteinExistence type="inferred from homology"/>
<dbReference type="Gene3D" id="3.30.70.80">
    <property type="entry name" value="Peptidase S8 propeptide/proteinase inhibitor I9"/>
    <property type="match status" value="1"/>
</dbReference>
<keyword evidence="4 7" id="KW-0720">Serine protease</keyword>
<dbReference type="InterPro" id="IPR050131">
    <property type="entry name" value="Peptidase_S8_subtilisin-like"/>
</dbReference>
<feature type="compositionally biased region" description="Polar residues" evidence="9">
    <location>
        <begin position="643"/>
        <end position="656"/>
    </location>
</feature>
<feature type="active site" description="Charge relay system" evidence="7">
    <location>
        <position position="182"/>
    </location>
</feature>
<keyword evidence="10" id="KW-0732">Signal</keyword>
<dbReference type="Gene3D" id="3.40.50.200">
    <property type="entry name" value="Peptidase S8/S53 domain"/>
    <property type="match status" value="1"/>
</dbReference>
<feature type="compositionally biased region" description="Basic residues" evidence="9">
    <location>
        <begin position="660"/>
        <end position="672"/>
    </location>
</feature>
<evidence type="ECO:0000256" key="3">
    <source>
        <dbReference type="ARBA" id="ARBA00022801"/>
    </source>
</evidence>